<dbReference type="PANTHER" id="PTHR16184">
    <property type="entry name" value="ELONGATOR COMPLEX PROTEIN 6"/>
    <property type="match status" value="1"/>
</dbReference>
<dbReference type="OrthoDB" id="9995306at2759"/>
<dbReference type="PANTHER" id="PTHR16184:SF6">
    <property type="entry name" value="ELONGATOR COMPLEX PROTEIN 6"/>
    <property type="match status" value="1"/>
</dbReference>
<name>A0A1C7NGH1_9FUNG</name>
<evidence type="ECO:0000256" key="1">
    <source>
        <dbReference type="ARBA" id="ARBA00005043"/>
    </source>
</evidence>
<comment type="caution">
    <text evidence="3">The sequence shown here is derived from an EMBL/GenBank/DDBJ whole genome shotgun (WGS) entry which is preliminary data.</text>
</comment>
<dbReference type="AlphaFoldDB" id="A0A1C7NGH1"/>
<gene>
    <name evidence="3" type="primary">elp6</name>
    <name evidence="3" type="ORF">A0J61_03874</name>
</gene>
<dbReference type="UniPathway" id="UPA00988"/>
<dbReference type="Proteomes" id="UP000093000">
    <property type="component" value="Unassembled WGS sequence"/>
</dbReference>
<evidence type="ECO:0000313" key="3">
    <source>
        <dbReference type="EMBL" id="OBZ88080.1"/>
    </source>
</evidence>
<keyword evidence="4" id="KW-1185">Reference proteome</keyword>
<accession>A0A1C7NGH1</accession>
<dbReference type="CDD" id="cd19495">
    <property type="entry name" value="Elp6"/>
    <property type="match status" value="1"/>
</dbReference>
<proteinExistence type="inferred from homology"/>
<protein>
    <submittedName>
        <fullName evidence="3">Elongator complex protein 6</fullName>
    </submittedName>
</protein>
<sequence length="269" mass="30097">MGYATLDAALAFPNNVVPKSAHIVITDTLKSDANFLIHHFIVNHLKNDKPVILVGFSQIFNHYFLIARKLASSLLFLFGVNLQTYKQSDKFVFIDGLTHLNGYTMQTPYPPSNAPTAPTDTLNFNGSHSMKSFYQTIAAYNKPDTLIILDDISCFLYNKFDHVNTFLPKLKTLVERTQGTLLTVMHADEGGVEDTEQDNFVKQTIYGSSLVLQVQPLHSGLARDVHGQLDVIYGPQCTPLIEKHTPAQSMHYKILDNNVHFFAKGIAQV</sequence>
<dbReference type="Pfam" id="PF09807">
    <property type="entry name" value="ELP6"/>
    <property type="match status" value="1"/>
</dbReference>
<dbReference type="InParanoid" id="A0A1C7NGH1"/>
<dbReference type="GO" id="GO:0002098">
    <property type="term" value="P:tRNA wobble uridine modification"/>
    <property type="evidence" value="ECO:0007669"/>
    <property type="project" value="InterPro"/>
</dbReference>
<dbReference type="Gene3D" id="3.40.50.300">
    <property type="entry name" value="P-loop containing nucleotide triphosphate hydrolases"/>
    <property type="match status" value="1"/>
</dbReference>
<comment type="similarity">
    <text evidence="2">Belongs to the ELP6 family.</text>
</comment>
<evidence type="ECO:0000313" key="4">
    <source>
        <dbReference type="Proteomes" id="UP000093000"/>
    </source>
</evidence>
<dbReference type="EMBL" id="LUGH01000176">
    <property type="protein sequence ID" value="OBZ88080.1"/>
    <property type="molecule type" value="Genomic_DNA"/>
</dbReference>
<dbReference type="InterPro" id="IPR027417">
    <property type="entry name" value="P-loop_NTPase"/>
</dbReference>
<reference evidence="3 4" key="1">
    <citation type="submission" date="2016-03" db="EMBL/GenBank/DDBJ databases">
        <title>Choanephora cucurbitarum.</title>
        <authorList>
            <person name="Min B."/>
            <person name="Park H."/>
            <person name="Park J.-H."/>
            <person name="Shin H.-D."/>
            <person name="Choi I.-G."/>
        </authorList>
    </citation>
    <scope>NUCLEOTIDE SEQUENCE [LARGE SCALE GENOMIC DNA]</scope>
    <source>
        <strain evidence="3 4">KUS-F28377</strain>
    </source>
</reference>
<dbReference type="InterPro" id="IPR018627">
    <property type="entry name" value="ELP6"/>
</dbReference>
<evidence type="ECO:0000256" key="2">
    <source>
        <dbReference type="ARBA" id="ARBA00008837"/>
    </source>
</evidence>
<comment type="pathway">
    <text evidence="1">tRNA modification; 5-methoxycarbonylmethyl-2-thiouridine-tRNA biosynthesis.</text>
</comment>
<dbReference type="GO" id="GO:0033588">
    <property type="term" value="C:elongator holoenzyme complex"/>
    <property type="evidence" value="ECO:0007669"/>
    <property type="project" value="InterPro"/>
</dbReference>
<organism evidence="3 4">
    <name type="scientific">Choanephora cucurbitarum</name>
    <dbReference type="NCBI Taxonomy" id="101091"/>
    <lineage>
        <taxon>Eukaryota</taxon>
        <taxon>Fungi</taxon>
        <taxon>Fungi incertae sedis</taxon>
        <taxon>Mucoromycota</taxon>
        <taxon>Mucoromycotina</taxon>
        <taxon>Mucoromycetes</taxon>
        <taxon>Mucorales</taxon>
        <taxon>Mucorineae</taxon>
        <taxon>Choanephoraceae</taxon>
        <taxon>Choanephoroideae</taxon>
        <taxon>Choanephora</taxon>
    </lineage>
</organism>
<dbReference type="STRING" id="101091.A0A1C7NGH1"/>